<evidence type="ECO:0000313" key="6">
    <source>
        <dbReference type="EMBL" id="CUS04328.2"/>
    </source>
</evidence>
<keyword evidence="1" id="KW-0597">Phosphoprotein</keyword>
<evidence type="ECO:0000256" key="4">
    <source>
        <dbReference type="ARBA" id="ARBA00022741"/>
    </source>
</evidence>
<dbReference type="Proteomes" id="UP000215027">
    <property type="component" value="Chromosome I"/>
</dbReference>
<keyword evidence="2" id="KW-1277">Toxin-antitoxin system</keyword>
<name>A0A160T5A5_9CHLR</name>
<organism evidence="6 7">
    <name type="scientific">Candidatus Promineifilum breve</name>
    <dbReference type="NCBI Taxonomy" id="1806508"/>
    <lineage>
        <taxon>Bacteria</taxon>
        <taxon>Bacillati</taxon>
        <taxon>Chloroflexota</taxon>
        <taxon>Ardenticatenia</taxon>
        <taxon>Candidatus Promineifilales</taxon>
        <taxon>Candidatus Promineifilaceae</taxon>
        <taxon>Candidatus Promineifilum</taxon>
    </lineage>
</organism>
<dbReference type="InterPro" id="IPR008201">
    <property type="entry name" value="HepT-like"/>
</dbReference>
<dbReference type="AlphaFoldDB" id="A0A160T5A5"/>
<accession>A0A160T5A5</accession>
<keyword evidence="5" id="KW-0378">Hydrolase</keyword>
<proteinExistence type="predicted"/>
<dbReference type="GO" id="GO:0016787">
    <property type="term" value="F:hydrolase activity"/>
    <property type="evidence" value="ECO:0007669"/>
    <property type="project" value="UniProtKB-KW"/>
</dbReference>
<dbReference type="PANTHER" id="PTHR34139:SF1">
    <property type="entry name" value="RNASE MJ1380-RELATED"/>
    <property type="match status" value="1"/>
</dbReference>
<dbReference type="PANTHER" id="PTHR34139">
    <property type="entry name" value="UPF0331 PROTEIN MJ0127"/>
    <property type="match status" value="1"/>
</dbReference>
<dbReference type="Pfam" id="PF01934">
    <property type="entry name" value="HepT-like"/>
    <property type="match status" value="1"/>
</dbReference>
<evidence type="ECO:0000256" key="5">
    <source>
        <dbReference type="ARBA" id="ARBA00022801"/>
    </source>
</evidence>
<dbReference type="GO" id="GO:0004540">
    <property type="term" value="F:RNA nuclease activity"/>
    <property type="evidence" value="ECO:0007669"/>
    <property type="project" value="InterPro"/>
</dbReference>
<evidence type="ECO:0000256" key="1">
    <source>
        <dbReference type="ARBA" id="ARBA00022553"/>
    </source>
</evidence>
<protein>
    <recommendedName>
        <fullName evidence="8">DUF86 domain-containing protein</fullName>
    </recommendedName>
</protein>
<evidence type="ECO:0000313" key="7">
    <source>
        <dbReference type="Proteomes" id="UP000215027"/>
    </source>
</evidence>
<dbReference type="GO" id="GO:0110001">
    <property type="term" value="C:toxin-antitoxin complex"/>
    <property type="evidence" value="ECO:0007669"/>
    <property type="project" value="InterPro"/>
</dbReference>
<gene>
    <name evidence="6" type="ORF">CFX0092_A2450</name>
</gene>
<keyword evidence="3" id="KW-0540">Nuclease</keyword>
<keyword evidence="4" id="KW-0547">Nucleotide-binding</keyword>
<evidence type="ECO:0000256" key="2">
    <source>
        <dbReference type="ARBA" id="ARBA00022649"/>
    </source>
</evidence>
<dbReference type="InterPro" id="IPR051813">
    <property type="entry name" value="HepT_RNase_toxin"/>
</dbReference>
<sequence>MTQNRDLSALLDIYAAVEKILAFSHGFDEDRFFADDRTQSAVLHQLMIIGEAVKRLSPDFRLAHPEIRWTPMAGMRDVLIHAYDTVDLDEVWQTVLGDIPKLKNDLRVLLPPGLKE</sequence>
<dbReference type="EMBL" id="LN890655">
    <property type="protein sequence ID" value="CUS04328.2"/>
    <property type="molecule type" value="Genomic_DNA"/>
</dbReference>
<dbReference type="RefSeq" id="WP_095043671.1">
    <property type="nucleotide sequence ID" value="NZ_LN890655.1"/>
</dbReference>
<dbReference type="OrthoDB" id="159782at2"/>
<reference evidence="6" key="1">
    <citation type="submission" date="2016-01" db="EMBL/GenBank/DDBJ databases">
        <authorList>
            <person name="Mcilroy J.S."/>
            <person name="Karst M S."/>
            <person name="Albertsen M."/>
        </authorList>
    </citation>
    <scope>NUCLEOTIDE SEQUENCE</scope>
    <source>
        <strain evidence="6">Cfx-K</strain>
    </source>
</reference>
<keyword evidence="7" id="KW-1185">Reference proteome</keyword>
<evidence type="ECO:0000256" key="3">
    <source>
        <dbReference type="ARBA" id="ARBA00022722"/>
    </source>
</evidence>
<dbReference type="GO" id="GO:0000166">
    <property type="term" value="F:nucleotide binding"/>
    <property type="evidence" value="ECO:0007669"/>
    <property type="project" value="UniProtKB-KW"/>
</dbReference>
<dbReference type="KEGG" id="pbf:CFX0092_A2450"/>
<evidence type="ECO:0008006" key="8">
    <source>
        <dbReference type="Google" id="ProtNLM"/>
    </source>
</evidence>